<name>A0A939RXE4_9MICO</name>
<proteinExistence type="predicted"/>
<comment type="caution">
    <text evidence="1">The sequence shown here is derived from an EMBL/GenBank/DDBJ whole genome shotgun (WGS) entry which is preliminary data.</text>
</comment>
<gene>
    <name evidence="1" type="ORF">J4H91_04655</name>
</gene>
<evidence type="ECO:0000313" key="2">
    <source>
        <dbReference type="Proteomes" id="UP000664398"/>
    </source>
</evidence>
<dbReference type="Gene3D" id="1.10.1900.10">
    <property type="entry name" value="c-terminal domain of poly(a) binding protein"/>
    <property type="match status" value="1"/>
</dbReference>
<reference evidence="1" key="1">
    <citation type="submission" date="2021-03" db="EMBL/GenBank/DDBJ databases">
        <title>Leucobacter chromiisoli sp. nov., isolated from chromium-containing soil of chemical plant.</title>
        <authorList>
            <person name="Xu Z."/>
        </authorList>
    </citation>
    <scope>NUCLEOTIDE SEQUENCE</scope>
    <source>
        <strain evidence="1">A2</strain>
    </source>
</reference>
<dbReference type="SUPFAM" id="SSF158560">
    <property type="entry name" value="BH3980-like"/>
    <property type="match status" value="1"/>
</dbReference>
<dbReference type="InterPro" id="IPR008316">
    <property type="entry name" value="UCP029876"/>
</dbReference>
<accession>A0A939RXE4</accession>
<dbReference type="Proteomes" id="UP000664398">
    <property type="component" value="Unassembled WGS sequence"/>
</dbReference>
<dbReference type="RefSeq" id="WP_208045103.1">
    <property type="nucleotide sequence ID" value="NZ_JAGDYL010000006.1"/>
</dbReference>
<keyword evidence="2" id="KW-1185">Reference proteome</keyword>
<evidence type="ECO:0000313" key="1">
    <source>
        <dbReference type="EMBL" id="MBO1804608.1"/>
    </source>
</evidence>
<organism evidence="1 2">
    <name type="scientific">Leucobacter ruminantium</name>
    <dbReference type="NCBI Taxonomy" id="1289170"/>
    <lineage>
        <taxon>Bacteria</taxon>
        <taxon>Bacillati</taxon>
        <taxon>Actinomycetota</taxon>
        <taxon>Actinomycetes</taxon>
        <taxon>Micrococcales</taxon>
        <taxon>Microbacteriaceae</taxon>
        <taxon>Leucobacter</taxon>
    </lineage>
</organism>
<dbReference type="AlphaFoldDB" id="A0A939RXE4"/>
<sequence length="122" mass="13648">MAASWIERVTGSLEQKKQYRGLKARMRALPAGYRESAEALERYLLYFGGVESGEVLVRMLDDLVVLFEQSAADGTAIRDVVGADPVEFADAFLENYAEARWIGKERRRLAEAIEHAAGETRP</sequence>
<dbReference type="EMBL" id="JAGDYL010000006">
    <property type="protein sequence ID" value="MBO1804608.1"/>
    <property type="molecule type" value="Genomic_DNA"/>
</dbReference>
<protein>
    <submittedName>
        <fullName evidence="1">DUF1048 domain-containing protein</fullName>
    </submittedName>
</protein>
<dbReference type="Pfam" id="PF06304">
    <property type="entry name" value="DUF1048"/>
    <property type="match status" value="1"/>
</dbReference>